<evidence type="ECO:0000256" key="8">
    <source>
        <dbReference type="ARBA" id="ARBA00029936"/>
    </source>
</evidence>
<keyword evidence="5" id="KW-0067">ATP-binding</keyword>
<feature type="domain" description="Methionyl/Valyl/Leucyl/Isoleucyl-tRNA synthetase anticodon-binding" evidence="10">
    <location>
        <begin position="110"/>
        <end position="268"/>
    </location>
</feature>
<dbReference type="GO" id="GO:0004832">
    <property type="term" value="F:valine-tRNA ligase activity"/>
    <property type="evidence" value="ECO:0007669"/>
    <property type="project" value="UniProtKB-EC"/>
</dbReference>
<dbReference type="InterPro" id="IPR002303">
    <property type="entry name" value="Valyl-tRNA_ligase"/>
</dbReference>
<accession>A0A183ASV6</accession>
<keyword evidence="3" id="KW-0436">Ligase</keyword>
<dbReference type="InterPro" id="IPR013155">
    <property type="entry name" value="M/V/L/I-tRNA-synth_anticd-bd"/>
</dbReference>
<evidence type="ECO:0000256" key="2">
    <source>
        <dbReference type="ARBA" id="ARBA00013169"/>
    </source>
</evidence>
<dbReference type="Gene3D" id="1.10.730.10">
    <property type="entry name" value="Isoleucyl-tRNA Synthetase, Domain 1"/>
    <property type="match status" value="1"/>
</dbReference>
<reference evidence="11" key="1">
    <citation type="submission" date="2016-06" db="UniProtKB">
        <authorList>
            <consortium name="WormBaseParasite"/>
        </authorList>
    </citation>
    <scope>IDENTIFICATION</scope>
</reference>
<evidence type="ECO:0000256" key="3">
    <source>
        <dbReference type="ARBA" id="ARBA00022598"/>
    </source>
</evidence>
<organism evidence="11">
    <name type="scientific">Echinostoma caproni</name>
    <dbReference type="NCBI Taxonomy" id="27848"/>
    <lineage>
        <taxon>Eukaryota</taxon>
        <taxon>Metazoa</taxon>
        <taxon>Spiralia</taxon>
        <taxon>Lophotrochozoa</taxon>
        <taxon>Platyhelminthes</taxon>
        <taxon>Trematoda</taxon>
        <taxon>Digenea</taxon>
        <taxon>Plagiorchiida</taxon>
        <taxon>Echinostomata</taxon>
        <taxon>Echinostomatoidea</taxon>
        <taxon>Echinostomatidae</taxon>
        <taxon>Echinostoma</taxon>
    </lineage>
</organism>
<keyword evidence="4" id="KW-0547">Nucleotide-binding</keyword>
<proteinExistence type="inferred from homology"/>
<dbReference type="GO" id="GO:0005524">
    <property type="term" value="F:ATP binding"/>
    <property type="evidence" value="ECO:0007669"/>
    <property type="project" value="UniProtKB-KW"/>
</dbReference>
<dbReference type="SUPFAM" id="SSF47323">
    <property type="entry name" value="Anticodon-binding domain of a subclass of class I aminoacyl-tRNA synthetases"/>
    <property type="match status" value="1"/>
</dbReference>
<dbReference type="AlphaFoldDB" id="A0A183ASV6"/>
<evidence type="ECO:0000256" key="7">
    <source>
        <dbReference type="ARBA" id="ARBA00023146"/>
    </source>
</evidence>
<dbReference type="EC" id="6.1.1.9" evidence="2"/>
<comment type="similarity">
    <text evidence="1">Belongs to the class-I aminoacyl-tRNA synthetase family.</text>
</comment>
<dbReference type="CDD" id="cd07962">
    <property type="entry name" value="Anticodon_Ia_Val"/>
    <property type="match status" value="1"/>
</dbReference>
<dbReference type="WBParaSite" id="ECPE_0001007301-mRNA-1">
    <property type="protein sequence ID" value="ECPE_0001007301-mRNA-1"/>
    <property type="gene ID" value="ECPE_0001007301"/>
</dbReference>
<evidence type="ECO:0000256" key="6">
    <source>
        <dbReference type="ARBA" id="ARBA00022917"/>
    </source>
</evidence>
<feature type="region of interest" description="Disordered" evidence="9">
    <location>
        <begin position="324"/>
        <end position="375"/>
    </location>
</feature>
<dbReference type="GO" id="GO:0006438">
    <property type="term" value="P:valyl-tRNA aminoacylation"/>
    <property type="evidence" value="ECO:0007669"/>
    <property type="project" value="InterPro"/>
</dbReference>
<dbReference type="GO" id="GO:0005829">
    <property type="term" value="C:cytosol"/>
    <property type="evidence" value="ECO:0007669"/>
    <property type="project" value="TreeGrafter"/>
</dbReference>
<name>A0A183ASV6_9TREM</name>
<keyword evidence="6" id="KW-0648">Protein biosynthesis</keyword>
<evidence type="ECO:0000259" key="10">
    <source>
        <dbReference type="Pfam" id="PF08264"/>
    </source>
</evidence>
<evidence type="ECO:0000256" key="5">
    <source>
        <dbReference type="ARBA" id="ARBA00022840"/>
    </source>
</evidence>
<dbReference type="InterPro" id="IPR009080">
    <property type="entry name" value="tRNAsynth_Ia_anticodon-bd"/>
</dbReference>
<dbReference type="PANTHER" id="PTHR11946:SF109">
    <property type="entry name" value="VALINE--TRNA LIGASE"/>
    <property type="match status" value="1"/>
</dbReference>
<sequence>LQSQLEHGNLDPRELKRARDAQAKDFPKGIPECGTDALRFALCSYTKQGRNINLDILRVQGCRFFCNKLWNAVRYALYHCLGTEFQPPVIVSLEEALSTARAHPLISGTDRWILSRLANAVQRCYNGFEQFHFSMATTACYNFWLYEFCDVYLEYTKPIVKPDGKPVHMERANLVCCVLYLCLNVGLRLLHPFMPFITEELYQRLPHRAESKQLAPSICVTPYPTPGQVAALRDEDGVETDFRLVNSIAHRLRALRAAYHVQSRGQLDAQLLAPPPVLNSLIAGGYLVDVLEPLGRSRITQATSERSQINTKGCVHATVSASDLLASNNGDPNVTEPGDAASDSDDELNESNQRQPPEVVPASVALEHSSAKETQ</sequence>
<dbReference type="Pfam" id="PF08264">
    <property type="entry name" value="Anticodon_1"/>
    <property type="match status" value="1"/>
</dbReference>
<evidence type="ECO:0000313" key="11">
    <source>
        <dbReference type="WBParaSite" id="ECPE_0001007301-mRNA-1"/>
    </source>
</evidence>
<evidence type="ECO:0000256" key="1">
    <source>
        <dbReference type="ARBA" id="ARBA00005594"/>
    </source>
</evidence>
<keyword evidence="7" id="KW-0030">Aminoacyl-tRNA synthetase</keyword>
<protein>
    <recommendedName>
        <fullName evidence="2">valine--tRNA ligase</fullName>
        <ecNumber evidence="2">6.1.1.9</ecNumber>
    </recommendedName>
    <alternativeName>
        <fullName evidence="8">Valyl-tRNA synthetase</fullName>
    </alternativeName>
</protein>
<dbReference type="InterPro" id="IPR033705">
    <property type="entry name" value="Anticodon_Ia_Val"/>
</dbReference>
<dbReference type="PANTHER" id="PTHR11946">
    <property type="entry name" value="VALYL-TRNA SYNTHETASES"/>
    <property type="match status" value="1"/>
</dbReference>
<dbReference type="FunFam" id="1.10.730.10:FF:000009">
    <property type="entry name" value="Valine--tRNA ligase, mitochondrial"/>
    <property type="match status" value="1"/>
</dbReference>
<evidence type="ECO:0000256" key="4">
    <source>
        <dbReference type="ARBA" id="ARBA00022741"/>
    </source>
</evidence>
<evidence type="ECO:0000256" key="9">
    <source>
        <dbReference type="SAM" id="MobiDB-lite"/>
    </source>
</evidence>